<dbReference type="PROSITE" id="PS00893">
    <property type="entry name" value="NUDIX_BOX"/>
    <property type="match status" value="1"/>
</dbReference>
<evidence type="ECO:0000256" key="3">
    <source>
        <dbReference type="RuleBase" id="RU003476"/>
    </source>
</evidence>
<evidence type="ECO:0000256" key="1">
    <source>
        <dbReference type="ARBA" id="ARBA00001946"/>
    </source>
</evidence>
<evidence type="ECO:0000259" key="4">
    <source>
        <dbReference type="PROSITE" id="PS51462"/>
    </source>
</evidence>
<dbReference type="RefSeq" id="WP_269286014.1">
    <property type="nucleotide sequence ID" value="NZ_JAPVOI010000006.1"/>
</dbReference>
<dbReference type="InterPro" id="IPR051325">
    <property type="entry name" value="Nudix_hydrolase_domain"/>
</dbReference>
<dbReference type="SUPFAM" id="SSF55811">
    <property type="entry name" value="Nudix"/>
    <property type="match status" value="1"/>
</dbReference>
<evidence type="ECO:0000256" key="2">
    <source>
        <dbReference type="ARBA" id="ARBA00022801"/>
    </source>
</evidence>
<dbReference type="PANTHER" id="PTHR21340:SF7">
    <property type="entry name" value="NUDIX HYDROLASE DOMAIN-CONTAINING PROTEIN"/>
    <property type="match status" value="1"/>
</dbReference>
<gene>
    <name evidence="5" type="ORF">O3W52_30565</name>
</gene>
<dbReference type="InterPro" id="IPR015797">
    <property type="entry name" value="NUDIX_hydrolase-like_dom_sf"/>
</dbReference>
<proteinExistence type="inferred from homology"/>
<accession>A0ABT4KQB9</accession>
<dbReference type="InterPro" id="IPR020476">
    <property type="entry name" value="Nudix_hydrolase"/>
</dbReference>
<protein>
    <submittedName>
        <fullName evidence="5">NUDIX domain-containing protein</fullName>
    </submittedName>
</protein>
<organism evidence="5 6">
    <name type="scientific">Sinorhizobium psoraleae</name>
    <dbReference type="NCBI Taxonomy" id="520838"/>
    <lineage>
        <taxon>Bacteria</taxon>
        <taxon>Pseudomonadati</taxon>
        <taxon>Pseudomonadota</taxon>
        <taxon>Alphaproteobacteria</taxon>
        <taxon>Hyphomicrobiales</taxon>
        <taxon>Rhizobiaceae</taxon>
        <taxon>Sinorhizobium/Ensifer group</taxon>
        <taxon>Sinorhizobium</taxon>
    </lineage>
</organism>
<dbReference type="PROSITE" id="PS51462">
    <property type="entry name" value="NUDIX"/>
    <property type="match status" value="1"/>
</dbReference>
<dbReference type="PRINTS" id="PR00502">
    <property type="entry name" value="NUDIXFAMILY"/>
</dbReference>
<dbReference type="EMBL" id="JAPVOI010000006">
    <property type="protein sequence ID" value="MCZ4094063.1"/>
    <property type="molecule type" value="Genomic_DNA"/>
</dbReference>
<comment type="cofactor">
    <cofactor evidence="1">
        <name>Mg(2+)</name>
        <dbReference type="ChEBI" id="CHEBI:18420"/>
    </cofactor>
</comment>
<name>A0ABT4KQB9_9HYPH</name>
<comment type="similarity">
    <text evidence="3">Belongs to the Nudix hydrolase family.</text>
</comment>
<evidence type="ECO:0000313" key="5">
    <source>
        <dbReference type="EMBL" id="MCZ4094063.1"/>
    </source>
</evidence>
<dbReference type="PANTHER" id="PTHR21340">
    <property type="entry name" value="DIADENOSINE 5,5-P1,P4-TETRAPHOSPHATE PYROPHOSPHOHYDROLASE MUTT"/>
    <property type="match status" value="1"/>
</dbReference>
<keyword evidence="2 3" id="KW-0378">Hydrolase</keyword>
<evidence type="ECO:0000313" key="6">
    <source>
        <dbReference type="Proteomes" id="UP001079430"/>
    </source>
</evidence>
<dbReference type="CDD" id="cd04662">
    <property type="entry name" value="NUDIX_Hydrolase"/>
    <property type="match status" value="1"/>
</dbReference>
<reference evidence="5" key="1">
    <citation type="submission" date="2022-10" db="EMBL/GenBank/DDBJ databases">
        <title>Whole genome sequencing of three plant growth promoting bacteria isolated from Vachellia tortilis subsp. raddiana in Morocco.</title>
        <authorList>
            <person name="Hnini M."/>
            <person name="Zouagui R."/>
            <person name="Zouagui H."/>
            <person name="Chemao Elfihri M.-W."/>
            <person name="Ibrahimi A."/>
            <person name="Sbabou L."/>
            <person name="Aurag J."/>
        </authorList>
    </citation>
    <scope>NUCLEOTIDE SEQUENCE</scope>
    <source>
        <strain evidence="5">LMR678</strain>
    </source>
</reference>
<dbReference type="Pfam" id="PF00293">
    <property type="entry name" value="NUDIX"/>
    <property type="match status" value="1"/>
</dbReference>
<dbReference type="Proteomes" id="UP001079430">
    <property type="component" value="Unassembled WGS sequence"/>
</dbReference>
<sequence>MPKRSAGILLYKHENGALRVLLVHPGGPFWSNRDLGAWSIPKGEYDPDEQPEAAARREFLEETGITMNGALELLGELRQKSGKLVTAYAGESDLDITDIRSNMFEMEWPPHSGKTQAFPEVDRAGWFSVPEAREKINASQLPFIDRLETLHGKTPPPE</sequence>
<feature type="domain" description="Nudix hydrolase" evidence="4">
    <location>
        <begin position="1"/>
        <end position="149"/>
    </location>
</feature>
<comment type="caution">
    <text evidence="5">The sequence shown here is derived from an EMBL/GenBank/DDBJ whole genome shotgun (WGS) entry which is preliminary data.</text>
</comment>
<keyword evidence="6" id="KW-1185">Reference proteome</keyword>
<dbReference type="Gene3D" id="3.90.79.10">
    <property type="entry name" value="Nucleoside Triphosphate Pyrophosphohydrolase"/>
    <property type="match status" value="1"/>
</dbReference>
<dbReference type="InterPro" id="IPR020084">
    <property type="entry name" value="NUDIX_hydrolase_CS"/>
</dbReference>
<dbReference type="InterPro" id="IPR000086">
    <property type="entry name" value="NUDIX_hydrolase_dom"/>
</dbReference>